<feature type="transmembrane region" description="Helical" evidence="2">
    <location>
        <begin position="49"/>
        <end position="73"/>
    </location>
</feature>
<evidence type="ECO:0000256" key="1">
    <source>
        <dbReference type="SAM" id="MobiDB-lite"/>
    </source>
</evidence>
<name>A0AAV4V7W8_CAEEX</name>
<protein>
    <submittedName>
        <fullName evidence="3">G-protein coupled receptor Mth2</fullName>
    </submittedName>
</protein>
<dbReference type="EMBL" id="BPLR01014109">
    <property type="protein sequence ID" value="GIY66352.1"/>
    <property type="molecule type" value="Genomic_DNA"/>
</dbReference>
<dbReference type="Proteomes" id="UP001054945">
    <property type="component" value="Unassembled WGS sequence"/>
</dbReference>
<dbReference type="AlphaFoldDB" id="A0AAV4V7W8"/>
<gene>
    <name evidence="3" type="primary">mth2_6</name>
    <name evidence="3" type="ORF">CEXT_683151</name>
</gene>
<keyword evidence="2" id="KW-0472">Membrane</keyword>
<keyword evidence="2" id="KW-0812">Transmembrane</keyword>
<dbReference type="PANTHER" id="PTHR45902:SF3">
    <property type="entry name" value="G-PROTEIN COUPLED RECEPTORS FAMILY 2 PROFILE 2 DOMAIN-CONTAINING PROTEIN"/>
    <property type="match status" value="1"/>
</dbReference>
<sequence>MQITTSLNNESFPYSIFNETESPFEHVQNTSNYPTNNSNATQESSVAKYYPIIAAEMAASCLCLIFSIVVYSILPEFRNVHGKNLISMSSCMLSTYLLLILDLIIRKFISFQVCFTIAMLIHITFLATFFLDQCHGLRYMEDVDCHEGERRGQKQFQEVHEVRNLRLDSDCGGVIASSNLRGHRFGARRLQATVWCQTMLKVENHQEDDGHPQHKAGTRKIPPLPEAVPRDGHHLGDGVHPLGDGRPLPLRNRRHDDRPPRLLPFPHLRLQEAHPQGILPEDPTGQEELILNLHPHQQHPAHSLPQTRTKESSP</sequence>
<organism evidence="3 4">
    <name type="scientific">Caerostris extrusa</name>
    <name type="common">Bark spider</name>
    <name type="synonym">Caerostris bankana</name>
    <dbReference type="NCBI Taxonomy" id="172846"/>
    <lineage>
        <taxon>Eukaryota</taxon>
        <taxon>Metazoa</taxon>
        <taxon>Ecdysozoa</taxon>
        <taxon>Arthropoda</taxon>
        <taxon>Chelicerata</taxon>
        <taxon>Arachnida</taxon>
        <taxon>Araneae</taxon>
        <taxon>Araneomorphae</taxon>
        <taxon>Entelegynae</taxon>
        <taxon>Araneoidea</taxon>
        <taxon>Araneidae</taxon>
        <taxon>Caerostris</taxon>
    </lineage>
</organism>
<proteinExistence type="predicted"/>
<dbReference type="InterPro" id="IPR053231">
    <property type="entry name" value="GPCR_LN-TM7"/>
</dbReference>
<dbReference type="PANTHER" id="PTHR45902">
    <property type="entry name" value="LATROPHILIN RECEPTOR-LIKE PROTEIN A"/>
    <property type="match status" value="1"/>
</dbReference>
<keyword evidence="3" id="KW-0675">Receptor</keyword>
<comment type="caution">
    <text evidence="3">The sequence shown here is derived from an EMBL/GenBank/DDBJ whole genome shotgun (WGS) entry which is preliminary data.</text>
</comment>
<dbReference type="Gene3D" id="1.20.1070.10">
    <property type="entry name" value="Rhodopsin 7-helix transmembrane proteins"/>
    <property type="match status" value="1"/>
</dbReference>
<feature type="compositionally biased region" description="Basic and acidic residues" evidence="1">
    <location>
        <begin position="228"/>
        <end position="237"/>
    </location>
</feature>
<accession>A0AAV4V7W8</accession>
<evidence type="ECO:0000313" key="3">
    <source>
        <dbReference type="EMBL" id="GIY66352.1"/>
    </source>
</evidence>
<evidence type="ECO:0000256" key="2">
    <source>
        <dbReference type="SAM" id="Phobius"/>
    </source>
</evidence>
<reference evidence="3 4" key="1">
    <citation type="submission" date="2021-06" db="EMBL/GenBank/DDBJ databases">
        <title>Caerostris extrusa draft genome.</title>
        <authorList>
            <person name="Kono N."/>
            <person name="Arakawa K."/>
        </authorList>
    </citation>
    <scope>NUCLEOTIDE SEQUENCE [LARGE SCALE GENOMIC DNA]</scope>
</reference>
<keyword evidence="4" id="KW-1185">Reference proteome</keyword>
<feature type="region of interest" description="Disordered" evidence="1">
    <location>
        <begin position="205"/>
        <end position="314"/>
    </location>
</feature>
<keyword evidence="2" id="KW-1133">Transmembrane helix</keyword>
<feature type="transmembrane region" description="Helical" evidence="2">
    <location>
        <begin position="85"/>
        <end position="104"/>
    </location>
</feature>
<evidence type="ECO:0000313" key="4">
    <source>
        <dbReference type="Proteomes" id="UP001054945"/>
    </source>
</evidence>
<feature type="transmembrane region" description="Helical" evidence="2">
    <location>
        <begin position="110"/>
        <end position="131"/>
    </location>
</feature>